<name>A0ABU6GAG0_9BACL</name>
<proteinExistence type="predicted"/>
<dbReference type="Pfam" id="PF13799">
    <property type="entry name" value="DUF4183"/>
    <property type="match status" value="1"/>
</dbReference>
<dbReference type="RefSeq" id="WP_326074626.1">
    <property type="nucleotide sequence ID" value="NZ_JARLKY010000074.1"/>
</dbReference>
<comment type="caution">
    <text evidence="2">The sequence shown here is derived from an EMBL/GenBank/DDBJ whole genome shotgun (WGS) entry which is preliminary data.</text>
</comment>
<dbReference type="EMBL" id="JARLKY010000074">
    <property type="protein sequence ID" value="MEC0230609.1"/>
    <property type="molecule type" value="Genomic_DNA"/>
</dbReference>
<keyword evidence="3" id="KW-1185">Reference proteome</keyword>
<sequence>MPITKPFMASRRFSATAGDGTGVGIAFNILATATTNDTGTPATAFPTAPAYYNLYINGQIQTADTSTVTTTAITIPNGDALDPATPIIIEFVVN</sequence>
<feature type="domain" description="DUF4183" evidence="1">
    <location>
        <begin position="25"/>
        <end position="91"/>
    </location>
</feature>
<evidence type="ECO:0000313" key="2">
    <source>
        <dbReference type="EMBL" id="MEC0230609.1"/>
    </source>
</evidence>
<evidence type="ECO:0000259" key="1">
    <source>
        <dbReference type="Pfam" id="PF13799"/>
    </source>
</evidence>
<protein>
    <submittedName>
        <fullName evidence="2">DUF4183 domain-containing protein</fullName>
    </submittedName>
</protein>
<organism evidence="2 3">
    <name type="scientific">Paenibacillus alba</name>
    <dbReference type="NCBI Taxonomy" id="1197127"/>
    <lineage>
        <taxon>Bacteria</taxon>
        <taxon>Bacillati</taxon>
        <taxon>Bacillota</taxon>
        <taxon>Bacilli</taxon>
        <taxon>Bacillales</taxon>
        <taxon>Paenibacillaceae</taxon>
        <taxon>Paenibacillus</taxon>
    </lineage>
</organism>
<reference evidence="2 3" key="1">
    <citation type="submission" date="2023-03" db="EMBL/GenBank/DDBJ databases">
        <title>Bacillus Genome Sequencing.</title>
        <authorList>
            <person name="Dunlap C."/>
        </authorList>
    </citation>
    <scope>NUCLEOTIDE SEQUENCE [LARGE SCALE GENOMIC DNA]</scope>
    <source>
        <strain evidence="2 3">BD-533</strain>
    </source>
</reference>
<dbReference type="InterPro" id="IPR025237">
    <property type="entry name" value="DUF4183"/>
</dbReference>
<accession>A0ABU6GAG0</accession>
<evidence type="ECO:0000313" key="3">
    <source>
        <dbReference type="Proteomes" id="UP001338137"/>
    </source>
</evidence>
<dbReference type="Proteomes" id="UP001338137">
    <property type="component" value="Unassembled WGS sequence"/>
</dbReference>
<gene>
    <name evidence="2" type="ORF">P4I72_26090</name>
</gene>